<gene>
    <name evidence="1" type="ORF">H1B31_07635</name>
</gene>
<sequence length="203" mass="23628">MMAQRPAFDEIRSYEEFIKYYWYRTELVEICKKIGIAHGGVKKDLNHNIAEYFKGNIVKATPEKEQMISSGAISLDTPLLACNFSFNTKFRTYFSNLTRVAPFKFTADMATAWRKVKADHDTSFTIQDMLNVYKGISTYAKYDSSACEWNRFLKDFCADPINDKFKSKLKAAAILWRIVRDSDQPKMYSHTLVQDHLKQLEKL</sequence>
<evidence type="ECO:0008006" key="3">
    <source>
        <dbReference type="Google" id="ProtNLM"/>
    </source>
</evidence>
<evidence type="ECO:0000313" key="1">
    <source>
        <dbReference type="EMBL" id="QNH55481.1"/>
    </source>
</evidence>
<organism evidence="1 2">
    <name type="scientific">Selenomonas timonae</name>
    <dbReference type="NCBI Taxonomy" id="2754044"/>
    <lineage>
        <taxon>Bacteria</taxon>
        <taxon>Bacillati</taxon>
        <taxon>Bacillota</taxon>
        <taxon>Negativicutes</taxon>
        <taxon>Selenomonadales</taxon>
        <taxon>Selenomonadaceae</taxon>
        <taxon>Selenomonas</taxon>
    </lineage>
</organism>
<dbReference type="EMBL" id="CP060204">
    <property type="protein sequence ID" value="QNH55481.1"/>
    <property type="molecule type" value="Genomic_DNA"/>
</dbReference>
<dbReference type="Proteomes" id="UP000515480">
    <property type="component" value="Chromosome"/>
</dbReference>
<proteinExistence type="predicted"/>
<accession>A0A7G7VMY8</accession>
<keyword evidence="2" id="KW-1185">Reference proteome</keyword>
<dbReference type="AlphaFoldDB" id="A0A7G7VMY8"/>
<name>A0A7G7VMY8_9FIRM</name>
<dbReference type="KEGG" id="stim:H1B31_07635"/>
<dbReference type="Pfam" id="PF18953">
    <property type="entry name" value="SAP_new25"/>
    <property type="match status" value="1"/>
</dbReference>
<reference evidence="1 2" key="1">
    <citation type="submission" date="2020-07" db="EMBL/GenBank/DDBJ databases">
        <title>Complete genome and description of Selenomonas timonensis sp. nov., a new bacterium isolated from a gingivitis subject.</title>
        <authorList>
            <person name="Antezack A."/>
        </authorList>
    </citation>
    <scope>NUCLEOTIDE SEQUENCE [LARGE SCALE GENOMIC DNA]</scope>
    <source>
        <strain evidence="1 2">Marseille-Q3039</strain>
    </source>
</reference>
<evidence type="ECO:0000313" key="2">
    <source>
        <dbReference type="Proteomes" id="UP000515480"/>
    </source>
</evidence>
<protein>
    <recommendedName>
        <fullName evidence="3">Cytoplasmic protein</fullName>
    </recommendedName>
</protein>